<dbReference type="InterPro" id="IPR053772">
    <property type="entry name" value="At1g61320/At1g61330-like"/>
</dbReference>
<gene>
    <name evidence="2" type="ORF">BAE44_0005866</name>
</gene>
<protein>
    <recommendedName>
        <fullName evidence="1">At1g61320/AtMIF1 LRR domain-containing protein</fullName>
    </recommendedName>
</protein>
<dbReference type="Pfam" id="PF23622">
    <property type="entry name" value="LRR_At1g61320_AtMIF1"/>
    <property type="match status" value="1"/>
</dbReference>
<evidence type="ECO:0000313" key="2">
    <source>
        <dbReference type="EMBL" id="OEL33115.1"/>
    </source>
</evidence>
<name>A0A1E5W713_9POAL</name>
<keyword evidence="3" id="KW-1185">Reference proteome</keyword>
<comment type="caution">
    <text evidence="2">The sequence shown here is derived from an EMBL/GenBank/DDBJ whole genome shotgun (WGS) entry which is preliminary data.</text>
</comment>
<organism evidence="2 3">
    <name type="scientific">Dichanthelium oligosanthes</name>
    <dbReference type="NCBI Taxonomy" id="888268"/>
    <lineage>
        <taxon>Eukaryota</taxon>
        <taxon>Viridiplantae</taxon>
        <taxon>Streptophyta</taxon>
        <taxon>Embryophyta</taxon>
        <taxon>Tracheophyta</taxon>
        <taxon>Spermatophyta</taxon>
        <taxon>Magnoliopsida</taxon>
        <taxon>Liliopsida</taxon>
        <taxon>Poales</taxon>
        <taxon>Poaceae</taxon>
        <taxon>PACMAD clade</taxon>
        <taxon>Panicoideae</taxon>
        <taxon>Panicodae</taxon>
        <taxon>Paniceae</taxon>
        <taxon>Dichantheliinae</taxon>
        <taxon>Dichanthelium</taxon>
    </lineage>
</organism>
<sequence length="265" mass="30386">LSRLTFRGSSQMSLISHKRWALWRSCCQKLVFTRATMFQLGNTSIRRTRTNFAWRVNIFLRQLWSPPTLNKFVVKFGLRRKHTCHVNRWVRFCAASRARHITLDFTPGAKDIACGLADDKYIFPLHVSNGPDSSPVHIKSLHLGYVCLYTTTGFNAFANLKKLTLHKVSFLGDIQHLLLPECTALEWLSISCCSLPGLTLTSCQPLRRLHYLCLHYCYLKKVDLETPNLTSFDFINRPIPFALGESLKVMEANIKPLVRGTPYNL</sequence>
<proteinExistence type="predicted"/>
<dbReference type="PANTHER" id="PTHR34145:SF48">
    <property type="entry name" value="OS01G0553400 PROTEIN"/>
    <property type="match status" value="1"/>
</dbReference>
<feature type="domain" description="At1g61320/AtMIF1 LRR" evidence="1">
    <location>
        <begin position="80"/>
        <end position="253"/>
    </location>
</feature>
<dbReference type="Proteomes" id="UP000095767">
    <property type="component" value="Unassembled WGS sequence"/>
</dbReference>
<dbReference type="PANTHER" id="PTHR34145">
    <property type="entry name" value="OS02G0105600 PROTEIN"/>
    <property type="match status" value="1"/>
</dbReference>
<evidence type="ECO:0000313" key="3">
    <source>
        <dbReference type="Proteomes" id="UP000095767"/>
    </source>
</evidence>
<reference evidence="2 3" key="1">
    <citation type="submission" date="2016-09" db="EMBL/GenBank/DDBJ databases">
        <title>The draft genome of Dichanthelium oligosanthes: A C3 panicoid grass species.</title>
        <authorList>
            <person name="Studer A.J."/>
            <person name="Schnable J.C."/>
            <person name="Brutnell T.P."/>
        </authorList>
    </citation>
    <scope>NUCLEOTIDE SEQUENCE [LARGE SCALE GENOMIC DNA]</scope>
    <source>
        <strain evidence="3">cv. Kellogg 1175</strain>
        <tissue evidence="2">Leaf</tissue>
    </source>
</reference>
<dbReference type="InterPro" id="IPR032675">
    <property type="entry name" value="LRR_dom_sf"/>
</dbReference>
<feature type="non-terminal residue" evidence="2">
    <location>
        <position position="1"/>
    </location>
</feature>
<evidence type="ECO:0000259" key="1">
    <source>
        <dbReference type="Pfam" id="PF23622"/>
    </source>
</evidence>
<dbReference type="EMBL" id="LWDX02019822">
    <property type="protein sequence ID" value="OEL33115.1"/>
    <property type="molecule type" value="Genomic_DNA"/>
</dbReference>
<dbReference type="InterPro" id="IPR055357">
    <property type="entry name" value="LRR_At1g61320_AtMIF1"/>
</dbReference>
<dbReference type="SUPFAM" id="SSF52058">
    <property type="entry name" value="L domain-like"/>
    <property type="match status" value="1"/>
</dbReference>
<dbReference type="Gene3D" id="3.80.10.10">
    <property type="entry name" value="Ribonuclease Inhibitor"/>
    <property type="match status" value="1"/>
</dbReference>
<dbReference type="OrthoDB" id="613853at2759"/>
<accession>A0A1E5W713</accession>
<dbReference type="AlphaFoldDB" id="A0A1E5W713"/>
<dbReference type="STRING" id="888268.A0A1E5W713"/>